<dbReference type="PANTHER" id="PTHR19965">
    <property type="entry name" value="RNA AND EXPORT FACTOR BINDING PROTEIN"/>
    <property type="match status" value="1"/>
</dbReference>
<proteinExistence type="predicted"/>
<dbReference type="Gene3D" id="3.30.70.330">
    <property type="match status" value="2"/>
</dbReference>
<dbReference type="VEuPathDB" id="ToxoDB:cyc_05191"/>
<dbReference type="SUPFAM" id="SSF54928">
    <property type="entry name" value="RNA-binding domain, RBD"/>
    <property type="match status" value="1"/>
</dbReference>
<evidence type="ECO:0000313" key="5">
    <source>
        <dbReference type="Proteomes" id="UP000095192"/>
    </source>
</evidence>
<dbReference type="PANTHER" id="PTHR19965:SF35">
    <property type="entry name" value="RNA ANNEALING PROTEIN YRA1"/>
    <property type="match status" value="1"/>
</dbReference>
<evidence type="ECO:0000259" key="3">
    <source>
        <dbReference type="PROSITE" id="PS50102"/>
    </source>
</evidence>
<keyword evidence="5" id="KW-1185">Reference proteome</keyword>
<dbReference type="PROSITE" id="PS50102">
    <property type="entry name" value="RRM"/>
    <property type="match status" value="2"/>
</dbReference>
<dbReference type="InterPro" id="IPR012677">
    <property type="entry name" value="Nucleotide-bd_a/b_plait_sf"/>
</dbReference>
<dbReference type="Proteomes" id="UP000095192">
    <property type="component" value="Unassembled WGS sequence"/>
</dbReference>
<accession>A0A1D3CVU4</accession>
<dbReference type="VEuPathDB" id="ToxoDB:LOC34621590"/>
<dbReference type="SMART" id="SM00360">
    <property type="entry name" value="RRM"/>
    <property type="match status" value="2"/>
</dbReference>
<dbReference type="AlphaFoldDB" id="A0A1D3CVU4"/>
<sequence length="189" mass="20012">MVRAYRLSVVVCLAGLPWPRLEGMLRRSFGYCGTILAVVPRKDGEAWIQFADVAACRTALAEMQNAKVGGHAVSVERGNRIPTSAPTVGGGMWGSPTPMWTASGPYAFSSNTGSTVIVSNVPLDLTTEEISDAFSCVGGVAGCDLLLNSSGVHTGRVAVSFSRRSEAMEAVRRFDGGDLNGQVIRVFLE</sequence>
<dbReference type="GO" id="GO:0005634">
    <property type="term" value="C:nucleus"/>
    <property type="evidence" value="ECO:0007669"/>
    <property type="project" value="TreeGrafter"/>
</dbReference>
<name>A0A1D3CVU4_9EIME</name>
<evidence type="ECO:0000313" key="4">
    <source>
        <dbReference type="EMBL" id="OEH75316.1"/>
    </source>
</evidence>
<dbReference type="InterPro" id="IPR000504">
    <property type="entry name" value="RRM_dom"/>
</dbReference>
<keyword evidence="1 2" id="KW-0694">RNA-binding</keyword>
<evidence type="ECO:0000256" key="2">
    <source>
        <dbReference type="PROSITE-ProRule" id="PRU00176"/>
    </source>
</evidence>
<feature type="domain" description="RRM" evidence="3">
    <location>
        <begin position="9"/>
        <end position="80"/>
    </location>
</feature>
<protein>
    <submittedName>
        <fullName evidence="4">RNA binding protein</fullName>
    </submittedName>
</protein>
<dbReference type="CDD" id="cd00590">
    <property type="entry name" value="RRM_SF"/>
    <property type="match status" value="2"/>
</dbReference>
<organism evidence="4 5">
    <name type="scientific">Cyclospora cayetanensis</name>
    <dbReference type="NCBI Taxonomy" id="88456"/>
    <lineage>
        <taxon>Eukaryota</taxon>
        <taxon>Sar</taxon>
        <taxon>Alveolata</taxon>
        <taxon>Apicomplexa</taxon>
        <taxon>Conoidasida</taxon>
        <taxon>Coccidia</taxon>
        <taxon>Eucoccidiorida</taxon>
        <taxon>Eimeriorina</taxon>
        <taxon>Eimeriidae</taxon>
        <taxon>Cyclospora</taxon>
    </lineage>
</organism>
<dbReference type="InterPro" id="IPR035979">
    <property type="entry name" value="RBD_domain_sf"/>
</dbReference>
<gene>
    <name evidence="4" type="ORF">cyc_05191</name>
</gene>
<comment type="caution">
    <text evidence="4">The sequence shown here is derived from an EMBL/GenBank/DDBJ whole genome shotgun (WGS) entry which is preliminary data.</text>
</comment>
<dbReference type="InterPro" id="IPR051229">
    <property type="entry name" value="ALYREF_mRNA_export"/>
</dbReference>
<evidence type="ECO:0000256" key="1">
    <source>
        <dbReference type="ARBA" id="ARBA00022884"/>
    </source>
</evidence>
<reference evidence="4 5" key="1">
    <citation type="journal article" date="2016" name="BMC Genomics">
        <title>Comparative genomics reveals Cyclospora cayetanensis possesses coccidia-like metabolism and invasion components but unique surface antigens.</title>
        <authorList>
            <person name="Liu S."/>
            <person name="Wang L."/>
            <person name="Zheng H."/>
            <person name="Xu Z."/>
            <person name="Roellig D.M."/>
            <person name="Li N."/>
            <person name="Frace M.A."/>
            <person name="Tang K."/>
            <person name="Arrowood M.J."/>
            <person name="Moss D.M."/>
            <person name="Zhang L."/>
            <person name="Feng Y."/>
            <person name="Xiao L."/>
        </authorList>
    </citation>
    <scope>NUCLEOTIDE SEQUENCE [LARGE SCALE GENOMIC DNA]</scope>
    <source>
        <strain evidence="4 5">CHN_HEN01</strain>
    </source>
</reference>
<feature type="domain" description="RRM" evidence="3">
    <location>
        <begin position="114"/>
        <end position="189"/>
    </location>
</feature>
<dbReference type="Pfam" id="PF00076">
    <property type="entry name" value="RRM_1"/>
    <property type="match status" value="2"/>
</dbReference>
<dbReference type="GO" id="GO:0006406">
    <property type="term" value="P:mRNA export from nucleus"/>
    <property type="evidence" value="ECO:0007669"/>
    <property type="project" value="TreeGrafter"/>
</dbReference>
<dbReference type="EMBL" id="JROU02001765">
    <property type="protein sequence ID" value="OEH75316.1"/>
    <property type="molecule type" value="Genomic_DNA"/>
</dbReference>
<dbReference type="GO" id="GO:0003729">
    <property type="term" value="F:mRNA binding"/>
    <property type="evidence" value="ECO:0007669"/>
    <property type="project" value="TreeGrafter"/>
</dbReference>
<dbReference type="InParanoid" id="A0A1D3CVU4"/>